<evidence type="ECO:0000313" key="5">
    <source>
        <dbReference type="Proteomes" id="UP000638648"/>
    </source>
</evidence>
<evidence type="ECO:0000256" key="1">
    <source>
        <dbReference type="SAM" id="MobiDB-lite"/>
    </source>
</evidence>
<keyword evidence="2" id="KW-0812">Transmembrane</keyword>
<accession>A0A927REB6</accession>
<dbReference type="GO" id="GO:0050380">
    <property type="term" value="F:undecaprenyl-diphosphatase activity"/>
    <property type="evidence" value="ECO:0007669"/>
    <property type="project" value="UniProtKB-EC"/>
</dbReference>
<dbReference type="Proteomes" id="UP000638648">
    <property type="component" value="Unassembled WGS sequence"/>
</dbReference>
<dbReference type="AlphaFoldDB" id="A0A927REB6"/>
<dbReference type="EC" id="3.6.1.27" evidence="4"/>
<feature type="transmembrane region" description="Helical" evidence="2">
    <location>
        <begin position="31"/>
        <end position="50"/>
    </location>
</feature>
<evidence type="ECO:0000256" key="2">
    <source>
        <dbReference type="SAM" id="Phobius"/>
    </source>
</evidence>
<dbReference type="InterPro" id="IPR036938">
    <property type="entry name" value="PAP2/HPO_sf"/>
</dbReference>
<keyword evidence="2" id="KW-0472">Membrane</keyword>
<dbReference type="RefSeq" id="WP_192752674.1">
    <property type="nucleotide sequence ID" value="NZ_BAABJL010000273.1"/>
</dbReference>
<dbReference type="CDD" id="cd03392">
    <property type="entry name" value="PAP2_like_2"/>
    <property type="match status" value="1"/>
</dbReference>
<keyword evidence="4" id="KW-0378">Hydrolase</keyword>
<feature type="transmembrane region" description="Helical" evidence="2">
    <location>
        <begin position="114"/>
        <end position="132"/>
    </location>
</feature>
<dbReference type="Gene3D" id="1.20.144.10">
    <property type="entry name" value="Phosphatidic acid phosphatase type 2/haloperoxidase"/>
    <property type="match status" value="1"/>
</dbReference>
<feature type="compositionally biased region" description="Low complexity" evidence="1">
    <location>
        <begin position="280"/>
        <end position="297"/>
    </location>
</feature>
<dbReference type="PANTHER" id="PTHR14969:SF13">
    <property type="entry name" value="AT30094P"/>
    <property type="match status" value="1"/>
</dbReference>
<keyword evidence="5" id="KW-1185">Reference proteome</keyword>
<dbReference type="InterPro" id="IPR000326">
    <property type="entry name" value="PAP2/HPO"/>
</dbReference>
<protein>
    <submittedName>
        <fullName evidence="4">Undecaprenyl-diphosphatase</fullName>
        <ecNumber evidence="4">3.6.1.27</ecNumber>
    </submittedName>
</protein>
<dbReference type="SUPFAM" id="SSF48317">
    <property type="entry name" value="Acid phosphatase/Vanadium-dependent haloperoxidase"/>
    <property type="match status" value="1"/>
</dbReference>
<dbReference type="EMBL" id="JADBEM010000001">
    <property type="protein sequence ID" value="MBE1609015.1"/>
    <property type="molecule type" value="Genomic_DNA"/>
</dbReference>
<organism evidence="4 5">
    <name type="scientific">Actinopolymorpha pittospori</name>
    <dbReference type="NCBI Taxonomy" id="648752"/>
    <lineage>
        <taxon>Bacteria</taxon>
        <taxon>Bacillati</taxon>
        <taxon>Actinomycetota</taxon>
        <taxon>Actinomycetes</taxon>
        <taxon>Propionibacteriales</taxon>
        <taxon>Actinopolymorphaceae</taxon>
        <taxon>Actinopolymorpha</taxon>
    </lineage>
</organism>
<feature type="domain" description="Phosphatidic acid phosphatase type 2/haloperoxidase" evidence="3">
    <location>
        <begin position="113"/>
        <end position="228"/>
    </location>
</feature>
<proteinExistence type="predicted"/>
<feature type="transmembrane region" description="Helical" evidence="2">
    <location>
        <begin position="186"/>
        <end position="207"/>
    </location>
</feature>
<feature type="transmembrane region" description="Helical" evidence="2">
    <location>
        <begin position="213"/>
        <end position="234"/>
    </location>
</feature>
<dbReference type="PANTHER" id="PTHR14969">
    <property type="entry name" value="SPHINGOSINE-1-PHOSPHATE PHOSPHOHYDROLASE"/>
    <property type="match status" value="1"/>
</dbReference>
<evidence type="ECO:0000313" key="4">
    <source>
        <dbReference type="EMBL" id="MBE1609015.1"/>
    </source>
</evidence>
<evidence type="ECO:0000259" key="3">
    <source>
        <dbReference type="SMART" id="SM00014"/>
    </source>
</evidence>
<feature type="transmembrane region" description="Helical" evidence="2">
    <location>
        <begin position="88"/>
        <end position="107"/>
    </location>
</feature>
<feature type="transmembrane region" description="Helical" evidence="2">
    <location>
        <begin position="152"/>
        <end position="174"/>
    </location>
</feature>
<dbReference type="SMART" id="SM00014">
    <property type="entry name" value="acidPPc"/>
    <property type="match status" value="1"/>
</dbReference>
<name>A0A927REB6_9ACTN</name>
<feature type="region of interest" description="Disordered" evidence="1">
    <location>
        <begin position="242"/>
        <end position="297"/>
    </location>
</feature>
<dbReference type="Pfam" id="PF01569">
    <property type="entry name" value="PAP2"/>
    <property type="match status" value="1"/>
</dbReference>
<comment type="caution">
    <text evidence="4">The sequence shown here is derived from an EMBL/GenBank/DDBJ whole genome shotgun (WGS) entry which is preliminary data.</text>
</comment>
<sequence length="297" mass="30690">MRNRSAEPPTSGQSNWLARLRGLAATTVHRTVALGVLVLLVCIASFARLLDDVTEADGITFFDRDVTGLVAANRHTGMSDVFLGLTEIGAPNVLAVIVAVAGCLLAWRGRSLQPILIALVAYGGVRVLVNVVKNLVDRERPSSSVAIEAASGYSFPSGHAAGAVVTFGVIAFMATATVRSRGGRMALWSGAALLALGVSSSRVYLGVHYLSDVLAAWAIGISWLTILVVGISVVQRPPRGLAGAQRGEPAGGAGPTPGPKAGGEDRVPCSVAGRSRSRTPRPSTRGLRPSTPATARA</sequence>
<gene>
    <name evidence="4" type="ORF">HEB94_005863</name>
</gene>
<reference evidence="4" key="1">
    <citation type="submission" date="2020-10" db="EMBL/GenBank/DDBJ databases">
        <title>Sequencing the genomes of 1000 actinobacteria strains.</title>
        <authorList>
            <person name="Klenk H.-P."/>
        </authorList>
    </citation>
    <scope>NUCLEOTIDE SEQUENCE</scope>
    <source>
        <strain evidence="4">DSM 45354</strain>
    </source>
</reference>
<keyword evidence="2" id="KW-1133">Transmembrane helix</keyword>